<proteinExistence type="predicted"/>
<name>A0A6A8UBB5_STRSL</name>
<dbReference type="Proteomes" id="UP000439678">
    <property type="component" value="Unassembled WGS sequence"/>
</dbReference>
<sequence>MEKQEWFEYFEAVNGRKPTLEEFSKVKASGFFEKKKTSEKEENITHPQQETPLSPKQVRENWVKNFELNHGRKPSFEEFFEGVEALKQPAPQPATNSVHQTESTQPISTGINQTNFGFSHQVDQSIANNQSQCGVNSNPQTNPFCSGPISPSQDTPQWSGTSQSNPYFTRPSSPYSQTNYTHTGQTAPLNTYAMTDSFWSNITTKHKSLLALMLIANLFFVFYGLKPAEGTNANGYIYESGSVFLPTKYSTDYYGSSNLDTAREFYKQVNKNVANERYKNLLPMGISVFVMGVAAFVLHEDQDFQTRVYVTYLKKGEK</sequence>
<keyword evidence="1" id="KW-0472">Membrane</keyword>
<accession>A0A6A8UBB5</accession>
<gene>
    <name evidence="2" type="ORF">GMC65_02245</name>
</gene>
<evidence type="ECO:0000256" key="1">
    <source>
        <dbReference type="SAM" id="Phobius"/>
    </source>
</evidence>
<keyword evidence="1" id="KW-1133">Transmembrane helix</keyword>
<dbReference type="AlphaFoldDB" id="A0A6A8UBB5"/>
<feature type="transmembrane region" description="Helical" evidence="1">
    <location>
        <begin position="208"/>
        <end position="225"/>
    </location>
</feature>
<keyword evidence="1" id="KW-0812">Transmembrane</keyword>
<feature type="transmembrane region" description="Helical" evidence="1">
    <location>
        <begin position="281"/>
        <end position="298"/>
    </location>
</feature>
<comment type="caution">
    <text evidence="2">The sequence shown here is derived from an EMBL/GenBank/DDBJ whole genome shotgun (WGS) entry which is preliminary data.</text>
</comment>
<protein>
    <submittedName>
        <fullName evidence="2">Uncharacterized protein</fullName>
    </submittedName>
</protein>
<dbReference type="EMBL" id="WMYO01000002">
    <property type="protein sequence ID" value="MTR27196.1"/>
    <property type="molecule type" value="Genomic_DNA"/>
</dbReference>
<organism evidence="2 3">
    <name type="scientific">Streptococcus salivarius</name>
    <dbReference type="NCBI Taxonomy" id="1304"/>
    <lineage>
        <taxon>Bacteria</taxon>
        <taxon>Bacillati</taxon>
        <taxon>Bacillota</taxon>
        <taxon>Bacilli</taxon>
        <taxon>Lactobacillales</taxon>
        <taxon>Streptococcaceae</taxon>
        <taxon>Streptococcus</taxon>
    </lineage>
</organism>
<dbReference type="RefSeq" id="WP_060971795.1">
    <property type="nucleotide sequence ID" value="NZ_JADNDA010000004.1"/>
</dbReference>
<evidence type="ECO:0000313" key="3">
    <source>
        <dbReference type="Proteomes" id="UP000439678"/>
    </source>
</evidence>
<evidence type="ECO:0000313" key="2">
    <source>
        <dbReference type="EMBL" id="MTR27196.1"/>
    </source>
</evidence>
<reference evidence="2 3" key="1">
    <citation type="journal article" date="2019" name="Nat. Med.">
        <title>A library of human gut bacterial isolates paired with longitudinal multiomics data enables mechanistic microbiome research.</title>
        <authorList>
            <person name="Poyet M."/>
            <person name="Groussin M."/>
            <person name="Gibbons S.M."/>
            <person name="Avila-Pacheco J."/>
            <person name="Jiang X."/>
            <person name="Kearney S.M."/>
            <person name="Perrotta A.R."/>
            <person name="Berdy B."/>
            <person name="Zhao S."/>
            <person name="Lieberman T.D."/>
            <person name="Swanson P.K."/>
            <person name="Smith M."/>
            <person name="Roesemann S."/>
            <person name="Alexander J.E."/>
            <person name="Rich S.A."/>
            <person name="Livny J."/>
            <person name="Vlamakis H."/>
            <person name="Clish C."/>
            <person name="Bullock K."/>
            <person name="Deik A."/>
            <person name="Scott J."/>
            <person name="Pierce K.A."/>
            <person name="Xavier R.J."/>
            <person name="Alm E.J."/>
        </authorList>
    </citation>
    <scope>NUCLEOTIDE SEQUENCE [LARGE SCALE GENOMIC DNA]</scope>
    <source>
        <strain evidence="2 3">BIOML-A4</strain>
    </source>
</reference>